<dbReference type="GeneID" id="83881373"/>
<dbReference type="STRING" id="1715693.PH7735_02348"/>
<evidence type="ECO:0000313" key="1">
    <source>
        <dbReference type="EMBL" id="CUK00590.1"/>
    </source>
</evidence>
<dbReference type="Proteomes" id="UP000051870">
    <property type="component" value="Unassembled WGS sequence"/>
</dbReference>
<dbReference type="AlphaFoldDB" id="A0A0P1IA22"/>
<protein>
    <recommendedName>
        <fullName evidence="3">Phosphoadenosine phosphosulfate reductase</fullName>
    </recommendedName>
</protein>
<evidence type="ECO:0008006" key="3">
    <source>
        <dbReference type="Google" id="ProtNLM"/>
    </source>
</evidence>
<keyword evidence="2" id="KW-1185">Reference proteome</keyword>
<organism evidence="1 2">
    <name type="scientific">Shimia thalassica</name>
    <dbReference type="NCBI Taxonomy" id="1715693"/>
    <lineage>
        <taxon>Bacteria</taxon>
        <taxon>Pseudomonadati</taxon>
        <taxon>Pseudomonadota</taxon>
        <taxon>Alphaproteobacteria</taxon>
        <taxon>Rhodobacterales</taxon>
        <taxon>Roseobacteraceae</taxon>
    </lineage>
</organism>
<dbReference type="EMBL" id="CYTW01000002">
    <property type="protein sequence ID" value="CUK00590.1"/>
    <property type="molecule type" value="Genomic_DNA"/>
</dbReference>
<proteinExistence type="predicted"/>
<reference evidence="2" key="1">
    <citation type="submission" date="2015-09" db="EMBL/GenBank/DDBJ databases">
        <authorList>
            <person name="Rodrigo-Torres Lidia"/>
            <person name="Arahal R.David."/>
        </authorList>
    </citation>
    <scope>NUCLEOTIDE SEQUENCE [LARGE SCALE GENOMIC DNA]</scope>
    <source>
        <strain evidence="2">CECT 7735</strain>
    </source>
</reference>
<gene>
    <name evidence="1" type="ORF">PH7735_02348</name>
</gene>
<accession>A0A0P1IA22</accession>
<sequence length="315" mass="35193">MQDAANGFDVPMLGLDRDQWLKKLEEIVDEDGYLQPLGARHFASFVEDKPTLLVTFETMQGIQARGDTGQPLGFELVRELGWSHLCILSDGDTWFRDPAVYAFFDRLVDDGLFEDFKDVVFYGAGPGCAYAAAAFSVTAPGAKVVAIQPQATLDPRISGWDNRFSNMRRTSFSDRYGYAPDMLDAASHAYVIHDPQETMDAIHAGMFTRPNVTNLRMPFMGGNLENDLLEMQLLFRILAKVAAGTLSEDSFHSMARARRSYPPYLERLSAALQVQKRPVLEALLCANVVCRMRSHKFLHRLEALELEATGTTVSL</sequence>
<dbReference type="RefSeq" id="WP_058311527.1">
    <property type="nucleotide sequence ID" value="NZ_CYTW01000002.1"/>
</dbReference>
<name>A0A0P1IA22_9RHOB</name>
<evidence type="ECO:0000313" key="2">
    <source>
        <dbReference type="Proteomes" id="UP000051870"/>
    </source>
</evidence>